<evidence type="ECO:0000259" key="2">
    <source>
        <dbReference type="Pfam" id="PF17111"/>
    </source>
</evidence>
<evidence type="ECO:0000256" key="1">
    <source>
        <dbReference type="SAM" id="MobiDB-lite"/>
    </source>
</evidence>
<feature type="region of interest" description="Disordered" evidence="1">
    <location>
        <begin position="202"/>
        <end position="225"/>
    </location>
</feature>
<dbReference type="EMBL" id="PUHP01000514">
    <property type="protein sequence ID" value="TQN69478.1"/>
    <property type="molecule type" value="Genomic_DNA"/>
</dbReference>
<organism evidence="3 4">
    <name type="scientific">Colletotrichum shisoi</name>
    <dbReference type="NCBI Taxonomy" id="2078593"/>
    <lineage>
        <taxon>Eukaryota</taxon>
        <taxon>Fungi</taxon>
        <taxon>Dikarya</taxon>
        <taxon>Ascomycota</taxon>
        <taxon>Pezizomycotina</taxon>
        <taxon>Sordariomycetes</taxon>
        <taxon>Hypocreomycetidae</taxon>
        <taxon>Glomerellales</taxon>
        <taxon>Glomerellaceae</taxon>
        <taxon>Colletotrichum</taxon>
        <taxon>Colletotrichum destructivum species complex</taxon>
    </lineage>
</organism>
<evidence type="ECO:0000313" key="4">
    <source>
        <dbReference type="Proteomes" id="UP000326340"/>
    </source>
</evidence>
<dbReference type="Proteomes" id="UP000326340">
    <property type="component" value="Unassembled WGS sequence"/>
</dbReference>
<keyword evidence="4" id="KW-1185">Reference proteome</keyword>
<accession>A0A5Q4BR19</accession>
<name>A0A5Q4BR19_9PEZI</name>
<gene>
    <name evidence="3" type="ORF">CSHISOI_06014</name>
</gene>
<feature type="domain" description="Azaphilone pigments biosynthesis cluster protein L N-terminal" evidence="2">
    <location>
        <begin position="2"/>
        <end position="138"/>
    </location>
</feature>
<sequence>MEVLSGVSSGFAVVSLALQLAEKVTKTHDFWRSVRGAPDELGSIAAELEFLERVYIGIAHNAQRETIDPILTKALEAGQQEVTRFEALVSPLRKRCENESKIKRKWASLVAGVWRKEEVAEFRDSISRTKSTLLMALQASVHIGFCKPETQSSDIKEIKEQLAGMQSLIARMAHSFPDAVRTQLVEDMDNEVREFSKDAIFSENSSSADSPALNGANRSDGHALQ</sequence>
<reference evidence="3 4" key="1">
    <citation type="journal article" date="2019" name="Sci. Rep.">
        <title>Colletotrichum shisoi sp. nov., an anthracnose pathogen of Perilla frutescens in Japan: molecular phylogenetic, morphological and genomic evidence.</title>
        <authorList>
            <person name="Gan P."/>
            <person name="Tsushima A."/>
            <person name="Hiroyama R."/>
            <person name="Narusaka M."/>
            <person name="Takano Y."/>
            <person name="Narusaka Y."/>
            <person name="Kawaradani M."/>
            <person name="Damm U."/>
            <person name="Shirasu K."/>
        </authorList>
    </citation>
    <scope>NUCLEOTIDE SEQUENCE [LARGE SCALE GENOMIC DNA]</scope>
    <source>
        <strain evidence="3 4">PG-2018a</strain>
    </source>
</reference>
<protein>
    <recommendedName>
        <fullName evidence="2">Azaphilone pigments biosynthesis cluster protein L N-terminal domain-containing protein</fullName>
    </recommendedName>
</protein>
<dbReference type="AlphaFoldDB" id="A0A5Q4BR19"/>
<dbReference type="Pfam" id="PF17111">
    <property type="entry name" value="PigL_N"/>
    <property type="match status" value="1"/>
</dbReference>
<dbReference type="InterPro" id="IPR031348">
    <property type="entry name" value="PigL_N"/>
</dbReference>
<feature type="non-terminal residue" evidence="3">
    <location>
        <position position="225"/>
    </location>
</feature>
<proteinExistence type="predicted"/>
<evidence type="ECO:0000313" key="3">
    <source>
        <dbReference type="EMBL" id="TQN69478.1"/>
    </source>
</evidence>
<comment type="caution">
    <text evidence="3">The sequence shown here is derived from an EMBL/GenBank/DDBJ whole genome shotgun (WGS) entry which is preliminary data.</text>
</comment>
<dbReference type="OrthoDB" id="539213at2759"/>